<comment type="caution">
    <text evidence="2">The sequence shown here is derived from an EMBL/GenBank/DDBJ whole genome shotgun (WGS) entry which is preliminary data.</text>
</comment>
<dbReference type="InterPro" id="IPR049238">
    <property type="entry name" value="DUF6873"/>
</dbReference>
<reference evidence="2 3" key="1">
    <citation type="submission" date="2022-06" db="EMBL/GenBank/DDBJ databases">
        <title>Isolation of gut microbiota from human fecal samples.</title>
        <authorList>
            <person name="Pamer E.G."/>
            <person name="Barat B."/>
            <person name="Waligurski E."/>
            <person name="Medina S."/>
            <person name="Paddock L."/>
            <person name="Mostad J."/>
        </authorList>
    </citation>
    <scope>NUCLEOTIDE SEQUENCE [LARGE SCALE GENOMIC DNA]</scope>
    <source>
        <strain evidence="2 3">DFI.9.73</strain>
    </source>
</reference>
<name>A0ABT1S2H5_9FIRM</name>
<protein>
    <recommendedName>
        <fullName evidence="1">DUF6873 domain-containing protein</fullName>
    </recommendedName>
</protein>
<feature type="domain" description="DUF6873" evidence="1">
    <location>
        <begin position="29"/>
        <end position="244"/>
    </location>
</feature>
<evidence type="ECO:0000259" key="1">
    <source>
        <dbReference type="Pfam" id="PF21778"/>
    </source>
</evidence>
<dbReference type="GeneID" id="90533122"/>
<proteinExistence type="predicted"/>
<accession>A0ABT1S2H5</accession>
<keyword evidence="3" id="KW-1185">Reference proteome</keyword>
<evidence type="ECO:0000313" key="2">
    <source>
        <dbReference type="EMBL" id="MCQ4841142.1"/>
    </source>
</evidence>
<evidence type="ECO:0000313" key="3">
    <source>
        <dbReference type="Proteomes" id="UP001524473"/>
    </source>
</evidence>
<dbReference type="Pfam" id="PF21778">
    <property type="entry name" value="DUF6873"/>
    <property type="match status" value="1"/>
</dbReference>
<gene>
    <name evidence="2" type="ORF">NE695_14600</name>
</gene>
<dbReference type="Proteomes" id="UP001524473">
    <property type="component" value="Unassembled WGS sequence"/>
</dbReference>
<dbReference type="RefSeq" id="WP_066865928.1">
    <property type="nucleotide sequence ID" value="NZ_CABKVV010000014.1"/>
</dbReference>
<sequence length="250" mass="27243">MDLFLPHPRLPDSPVTTALVSGEYPFLPHALNAIGIKTILTNRESRLPVPVSWHPDMQVCMVAPDLLFTLSGSTLGKSIQKETGLRTKETEKTPFVSYPQDVLCNALILGNCLIANPNTVDPRILTWAKKQEISIIPVRQGYTACAVCIVNKNAVITADRGISIVLEKLGVDVLCIRSGFIRLPGYDTGLLGGCCGHLSRDCIAFTGQLSSHPDCESIRGFLRNYSISILELFPGELMDVGGILPLLQME</sequence>
<dbReference type="EMBL" id="JANFZH010000039">
    <property type="protein sequence ID" value="MCQ4841142.1"/>
    <property type="molecule type" value="Genomic_DNA"/>
</dbReference>
<organism evidence="2 3">
    <name type="scientific">Neglectibacter timonensis</name>
    <dbReference type="NCBI Taxonomy" id="1776382"/>
    <lineage>
        <taxon>Bacteria</taxon>
        <taxon>Bacillati</taxon>
        <taxon>Bacillota</taxon>
        <taxon>Clostridia</taxon>
        <taxon>Eubacteriales</taxon>
        <taxon>Oscillospiraceae</taxon>
        <taxon>Neglectibacter</taxon>
    </lineage>
</organism>